<keyword evidence="3" id="KW-1185">Reference proteome</keyword>
<dbReference type="EMBL" id="WOWK01000001">
    <property type="protein sequence ID" value="KAF0332607.1"/>
    <property type="molecule type" value="Genomic_DNA"/>
</dbReference>
<dbReference type="AlphaFoldDB" id="A0A8H3WUD8"/>
<comment type="caution">
    <text evidence="2">The sequence shown here is derived from an EMBL/GenBank/DDBJ whole genome shotgun (WGS) entry which is preliminary data.</text>
</comment>
<evidence type="ECO:0000313" key="3">
    <source>
        <dbReference type="Proteomes" id="UP000434172"/>
    </source>
</evidence>
<protein>
    <submittedName>
        <fullName evidence="2">Uncharacterized protein</fullName>
    </submittedName>
</protein>
<sequence>MEVIGVAASSITLFELVAKVKRFSDKVKSAKEDWKRYWETLHTLACVRSISISNTLDVLFLRCPGLRSLTVRLNEKEDQVSLVEHVQTVLVKTTQDTQTLLKRYEDLSAGLKKDRNKLVKFKVWLSRSGKAVSFANDHETITSQIRRVEEAHSNLHMVLTMVSLNSSTSWQFKARSLLDDIRTDIGKHNELLNRSFQDERLRSWKSDVVCTPDSGSGQDSGRLANVESSQRGSLRKRISSRWIRGSKSSKNSERKLIRRDGVNSSKTSHQKYQAMLPDQDFTPRTTVTTLPSTTLEEATRSADSALQAADSVVQDTRLLTIAEQEYVIVRRNNELFQVPIDSEEYRSADGPENPDLFQTSTSPSARIEDMIESLSESEWDDTKSLSFGELVEFMSAQPTAYPTDVETETLDSYFPLIVNSQRESHVLIAQDISLTSCRVEAESEGRKFCIERVSIADDVQKNCHPGFNWTLSMFMDAPQRTLAQVNTEEVWSHFPALEEEAKPKACALATL</sequence>
<proteinExistence type="predicted"/>
<accession>A0A8H3WUD8</accession>
<feature type="region of interest" description="Disordered" evidence="1">
    <location>
        <begin position="211"/>
        <end position="232"/>
    </location>
</feature>
<name>A0A8H3WUD8_9PEZI</name>
<organism evidence="2 3">
    <name type="scientific">Colletotrichum asianum</name>
    <dbReference type="NCBI Taxonomy" id="702518"/>
    <lineage>
        <taxon>Eukaryota</taxon>
        <taxon>Fungi</taxon>
        <taxon>Dikarya</taxon>
        <taxon>Ascomycota</taxon>
        <taxon>Pezizomycotina</taxon>
        <taxon>Sordariomycetes</taxon>
        <taxon>Hypocreomycetidae</taxon>
        <taxon>Glomerellales</taxon>
        <taxon>Glomerellaceae</taxon>
        <taxon>Colletotrichum</taxon>
        <taxon>Colletotrichum gloeosporioides species complex</taxon>
    </lineage>
</organism>
<evidence type="ECO:0000313" key="2">
    <source>
        <dbReference type="EMBL" id="KAF0332607.1"/>
    </source>
</evidence>
<dbReference type="Proteomes" id="UP000434172">
    <property type="component" value="Unassembled WGS sequence"/>
</dbReference>
<dbReference type="OrthoDB" id="5153337at2759"/>
<evidence type="ECO:0000256" key="1">
    <source>
        <dbReference type="SAM" id="MobiDB-lite"/>
    </source>
</evidence>
<gene>
    <name evidence="2" type="ORF">GQ607_000623</name>
</gene>
<reference evidence="2 3" key="1">
    <citation type="submission" date="2019-12" db="EMBL/GenBank/DDBJ databases">
        <title>A genome sequence resource for the geographically widespread anthracnose pathogen Colletotrichum asianum.</title>
        <authorList>
            <person name="Meng Y."/>
        </authorList>
    </citation>
    <scope>NUCLEOTIDE SEQUENCE [LARGE SCALE GENOMIC DNA]</scope>
    <source>
        <strain evidence="2 3">ICMP 18580</strain>
    </source>
</reference>